<feature type="domain" description="NodB homology" evidence="1">
    <location>
        <begin position="58"/>
        <end position="251"/>
    </location>
</feature>
<keyword evidence="3" id="KW-1185">Reference proteome</keyword>
<dbReference type="GO" id="GO:0005975">
    <property type="term" value="P:carbohydrate metabolic process"/>
    <property type="evidence" value="ECO:0007669"/>
    <property type="project" value="InterPro"/>
</dbReference>
<gene>
    <name evidence="2" type="ORF">PROFUN_03529</name>
</gene>
<dbReference type="PROSITE" id="PS51677">
    <property type="entry name" value="NODB"/>
    <property type="match status" value="1"/>
</dbReference>
<dbReference type="InterPro" id="IPR050248">
    <property type="entry name" value="Polysacc_deacetylase_ArnD"/>
</dbReference>
<dbReference type="Gene3D" id="3.20.20.370">
    <property type="entry name" value="Glycoside hydrolase/deacetylase"/>
    <property type="match status" value="1"/>
</dbReference>
<dbReference type="PANTHER" id="PTHR10587:SF137">
    <property type="entry name" value="4-DEOXY-4-FORMAMIDO-L-ARABINOSE-PHOSPHOUNDECAPRENOL DEFORMYLASE ARND-RELATED"/>
    <property type="match status" value="1"/>
</dbReference>
<dbReference type="Pfam" id="PF01522">
    <property type="entry name" value="Polysacc_deac_1"/>
    <property type="match status" value="1"/>
</dbReference>
<dbReference type="InterPro" id="IPR002909">
    <property type="entry name" value="IPT_dom"/>
</dbReference>
<evidence type="ECO:0000259" key="1">
    <source>
        <dbReference type="PROSITE" id="PS51677"/>
    </source>
</evidence>
<dbReference type="SUPFAM" id="SSF88713">
    <property type="entry name" value="Glycoside hydrolase/deacetylase"/>
    <property type="match status" value="1"/>
</dbReference>
<evidence type="ECO:0000313" key="2">
    <source>
        <dbReference type="EMBL" id="PRP74607.1"/>
    </source>
</evidence>
<dbReference type="AlphaFoldDB" id="A0A2P6MSE5"/>
<reference evidence="2 3" key="1">
    <citation type="journal article" date="2018" name="Genome Biol. Evol.">
        <title>Multiple Roots of Fruiting Body Formation in Amoebozoa.</title>
        <authorList>
            <person name="Hillmann F."/>
            <person name="Forbes G."/>
            <person name="Novohradska S."/>
            <person name="Ferling I."/>
            <person name="Riege K."/>
            <person name="Groth M."/>
            <person name="Westermann M."/>
            <person name="Marz M."/>
            <person name="Spaller T."/>
            <person name="Winckler T."/>
            <person name="Schaap P."/>
            <person name="Glockner G."/>
        </authorList>
    </citation>
    <scope>NUCLEOTIDE SEQUENCE [LARGE SCALE GENOMIC DNA]</scope>
    <source>
        <strain evidence="2 3">Jena</strain>
    </source>
</reference>
<dbReference type="EMBL" id="MDYQ01000448">
    <property type="protein sequence ID" value="PRP74607.1"/>
    <property type="molecule type" value="Genomic_DNA"/>
</dbReference>
<dbReference type="InParanoid" id="A0A2P6MSE5"/>
<dbReference type="InterPro" id="IPR013783">
    <property type="entry name" value="Ig-like_fold"/>
</dbReference>
<sequence>MMILPSGGTPDYNRGTAFSPLHGLLVEVSPLGWVSAPPSAVTGLMDSRVLFRVETTQRVLALTIDDGPGHYTSQILDVLRENDAKATFFCIGSNIGSGSVVTEQYEETGARELLDRMLLEGHEIGNHAMRDEPSFQLPISELSRQIDQVDTMIEGAHNRTGVQRRGRYFRPGSGLWNGNMLELVQGKRYKTVLGNVYPHDPQISLAEWNAFFVEKMVSQGSIVILHDQRSWTVESLRILIPRLKEQGWKIVTYLSTTNDKIYPSSYKYIVARNITGEVHINTNPPPPDSTQFRLIFSGLELSSDADLHSITNEVDPPTIHLLGLHPNTGSTFGGNRVVISGENFPEDRTYACKFGQTVVGALWKGQGRIECYAPPHPPGSVEVEVSHGGCPYTRDKNVYEYIFSDTSSCSIPIAVRSDILNRDACHIVWYSKFEARQLAPKSEESSNGRLVKNIKNDMEYIYEKTVRMLMRAEVPQSPQVQGEMEETYNSEMCHVCSRESGETSDCSYCTRVTCGGCIRQCEECNDTFCSFCSTVKPAQQSAV</sequence>
<comment type="caution">
    <text evidence="2">The sequence shown here is derived from an EMBL/GenBank/DDBJ whole genome shotgun (WGS) entry which is preliminary data.</text>
</comment>
<dbReference type="Proteomes" id="UP000241769">
    <property type="component" value="Unassembled WGS sequence"/>
</dbReference>
<dbReference type="PANTHER" id="PTHR10587">
    <property type="entry name" value="GLYCOSYL TRANSFERASE-RELATED"/>
    <property type="match status" value="1"/>
</dbReference>
<name>A0A2P6MSE5_9EUKA</name>
<evidence type="ECO:0000313" key="3">
    <source>
        <dbReference type="Proteomes" id="UP000241769"/>
    </source>
</evidence>
<organism evidence="2 3">
    <name type="scientific">Planoprotostelium fungivorum</name>
    <dbReference type="NCBI Taxonomy" id="1890364"/>
    <lineage>
        <taxon>Eukaryota</taxon>
        <taxon>Amoebozoa</taxon>
        <taxon>Evosea</taxon>
        <taxon>Variosea</taxon>
        <taxon>Cavosteliida</taxon>
        <taxon>Cavosteliaceae</taxon>
        <taxon>Planoprotostelium</taxon>
    </lineage>
</organism>
<dbReference type="InterPro" id="IPR014756">
    <property type="entry name" value="Ig_E-set"/>
</dbReference>
<dbReference type="OrthoDB" id="407355at2759"/>
<dbReference type="InterPro" id="IPR002509">
    <property type="entry name" value="NODB_dom"/>
</dbReference>
<dbReference type="STRING" id="1890364.A0A2P6MSE5"/>
<dbReference type="InterPro" id="IPR011330">
    <property type="entry name" value="Glyco_hydro/deAcase_b/a-brl"/>
</dbReference>
<dbReference type="GO" id="GO:0004099">
    <property type="term" value="F:chitin deacetylase activity"/>
    <property type="evidence" value="ECO:0007669"/>
    <property type="project" value="UniProtKB-ARBA"/>
</dbReference>
<dbReference type="SUPFAM" id="SSF81296">
    <property type="entry name" value="E set domains"/>
    <property type="match status" value="1"/>
</dbReference>
<dbReference type="CDD" id="cd00102">
    <property type="entry name" value="IPT"/>
    <property type="match status" value="1"/>
</dbReference>
<protein>
    <submittedName>
        <fullName evidence="2">Carbohydrate esterase family 4</fullName>
    </submittedName>
</protein>
<dbReference type="Gene3D" id="2.60.40.10">
    <property type="entry name" value="Immunoglobulins"/>
    <property type="match status" value="1"/>
</dbReference>
<proteinExistence type="predicted"/>
<dbReference type="Pfam" id="PF01833">
    <property type="entry name" value="TIG"/>
    <property type="match status" value="1"/>
</dbReference>
<accession>A0A2P6MSE5</accession>